<organism evidence="2 3">
    <name type="scientific">Sporofaciens musculi</name>
    <dbReference type="NCBI Taxonomy" id="2681861"/>
    <lineage>
        <taxon>Bacteria</taxon>
        <taxon>Bacillati</taxon>
        <taxon>Bacillota</taxon>
        <taxon>Clostridia</taxon>
        <taxon>Lachnospirales</taxon>
        <taxon>Lachnospiraceae</taxon>
        <taxon>Sporofaciens</taxon>
    </lineage>
</organism>
<dbReference type="AlphaFoldDB" id="A0A7X3SKS8"/>
<dbReference type="Proteomes" id="UP000460412">
    <property type="component" value="Unassembled WGS sequence"/>
</dbReference>
<dbReference type="InterPro" id="IPR025272">
    <property type="entry name" value="SocA_Panacea"/>
</dbReference>
<dbReference type="EMBL" id="WUQX01000001">
    <property type="protein sequence ID" value="MXP77681.1"/>
    <property type="molecule type" value="Genomic_DNA"/>
</dbReference>
<dbReference type="RefSeq" id="WP_159753186.1">
    <property type="nucleotide sequence ID" value="NZ_WUQX01000001.1"/>
</dbReference>
<protein>
    <submittedName>
        <fullName evidence="2">DUF4065 domain-containing protein</fullName>
    </submittedName>
</protein>
<name>A0A7X3SKS8_9FIRM</name>
<feature type="domain" description="Antitoxin SocA-like Panacea" evidence="1">
    <location>
        <begin position="34"/>
        <end position="127"/>
    </location>
</feature>
<comment type="caution">
    <text evidence="2">The sequence shown here is derived from an EMBL/GenBank/DDBJ whole genome shotgun (WGS) entry which is preliminary data.</text>
</comment>
<reference evidence="2 3" key="1">
    <citation type="submission" date="2019-12" db="EMBL/GenBank/DDBJ databases">
        <title>Sporaefaciens musculi gen. nov., sp. nov., a novel bacterium isolated from the caecum of an obese mouse.</title>
        <authorList>
            <person name="Rasmussen T.S."/>
            <person name="Streidl T."/>
            <person name="Hitch T.C.A."/>
            <person name="Wortmann E."/>
            <person name="Deptula P."/>
            <person name="Hansen M."/>
            <person name="Nielsen D.S."/>
            <person name="Clavel T."/>
            <person name="Vogensen F.K."/>
        </authorList>
    </citation>
    <scope>NUCLEOTIDE SEQUENCE [LARGE SCALE GENOMIC DNA]</scope>
    <source>
        <strain evidence="2 3">WCA-9-b2</strain>
    </source>
</reference>
<dbReference type="Pfam" id="PF13274">
    <property type="entry name" value="SocA_Panacea"/>
    <property type="match status" value="1"/>
</dbReference>
<sequence length="157" mass="18192">MGRYKAIDIARWFIFRNCEDVNNGEDERMTLLKLLKLLYYAEGCSLALDKGSLFDEKIVAWEHGPVVEEVWRSFDNAYDLHTDESEMVKSLSKIRGEDKELLEDVYSVFGKYSASGLRNKTHAESPWLDATSGGRKFNSEISRQSIVEYFKENYVKN</sequence>
<gene>
    <name evidence="2" type="ORF">GN277_20705</name>
</gene>
<evidence type="ECO:0000259" key="1">
    <source>
        <dbReference type="Pfam" id="PF13274"/>
    </source>
</evidence>
<evidence type="ECO:0000313" key="2">
    <source>
        <dbReference type="EMBL" id="MXP77681.1"/>
    </source>
</evidence>
<keyword evidence="3" id="KW-1185">Reference proteome</keyword>
<evidence type="ECO:0000313" key="3">
    <source>
        <dbReference type="Proteomes" id="UP000460412"/>
    </source>
</evidence>
<accession>A0A7X3SKS8</accession>
<proteinExistence type="predicted"/>